<dbReference type="Pfam" id="PF07905">
    <property type="entry name" value="PucR"/>
    <property type="match status" value="1"/>
</dbReference>
<dbReference type="Proteomes" id="UP000269573">
    <property type="component" value="Unassembled WGS sequence"/>
</dbReference>
<dbReference type="InterPro" id="IPR012914">
    <property type="entry name" value="PucR_dom"/>
</dbReference>
<organism evidence="3 4">
    <name type="scientific">Brevibacillus nitrificans</name>
    <dbReference type="NCBI Taxonomy" id="651560"/>
    <lineage>
        <taxon>Bacteria</taxon>
        <taxon>Bacillati</taxon>
        <taxon>Bacillota</taxon>
        <taxon>Bacilli</taxon>
        <taxon>Bacillales</taxon>
        <taxon>Paenibacillaceae</taxon>
        <taxon>Brevibacillus</taxon>
    </lineage>
</organism>
<dbReference type="EMBL" id="RHHU01000012">
    <property type="protein sequence ID" value="RNB82576.1"/>
    <property type="molecule type" value="Genomic_DNA"/>
</dbReference>
<name>A0A3M8D3D0_9BACL</name>
<dbReference type="PANTHER" id="PTHR33744:SF1">
    <property type="entry name" value="DNA-BINDING TRANSCRIPTIONAL ACTIVATOR ADER"/>
    <property type="match status" value="1"/>
</dbReference>
<dbReference type="InterPro" id="IPR042070">
    <property type="entry name" value="PucR_C-HTH_sf"/>
</dbReference>
<feature type="domain" description="PucR C-terminal helix-turn-helix" evidence="2">
    <location>
        <begin position="333"/>
        <end position="391"/>
    </location>
</feature>
<evidence type="ECO:0000313" key="4">
    <source>
        <dbReference type="Proteomes" id="UP000269573"/>
    </source>
</evidence>
<accession>A0A3M8D3D0</accession>
<dbReference type="PANTHER" id="PTHR33744">
    <property type="entry name" value="CARBOHYDRATE DIACID REGULATOR"/>
    <property type="match status" value="1"/>
</dbReference>
<dbReference type="AlphaFoldDB" id="A0A3M8D3D0"/>
<dbReference type="Pfam" id="PF13556">
    <property type="entry name" value="HTH_30"/>
    <property type="match status" value="1"/>
</dbReference>
<evidence type="ECO:0000259" key="2">
    <source>
        <dbReference type="Pfam" id="PF13556"/>
    </source>
</evidence>
<evidence type="ECO:0000259" key="1">
    <source>
        <dbReference type="Pfam" id="PF07905"/>
    </source>
</evidence>
<feature type="domain" description="Purine catabolism PurC-like" evidence="1">
    <location>
        <begin position="25"/>
        <end position="146"/>
    </location>
</feature>
<reference evidence="3 4" key="1">
    <citation type="submission" date="2018-10" db="EMBL/GenBank/DDBJ databases">
        <title>Phylogenomics of Brevibacillus.</title>
        <authorList>
            <person name="Dunlap C."/>
        </authorList>
    </citation>
    <scope>NUCLEOTIDE SEQUENCE [LARGE SCALE GENOMIC DNA]</scope>
    <source>
        <strain evidence="3 4">JCM 15774</strain>
    </source>
</reference>
<proteinExistence type="predicted"/>
<protein>
    <submittedName>
        <fullName evidence="3">PucR family transcriptional regulator</fullName>
    </submittedName>
</protein>
<dbReference type="InterPro" id="IPR025736">
    <property type="entry name" value="PucR_C-HTH_dom"/>
</dbReference>
<sequence length="401" mass="45276">MYSTLLLCKNCIIVRGKGMAVTINDLLKLTPFRGARILAGADHLHKVIKGVSTADNPASDEDQYFSNTNYFILSSFYFVGKSVPDMQQYLQTYFDTGVACLCLIDEYISELPDEIVNLCNENHFPVIMVDKHVPYADMIFGIMQAIIFDQQNYVLENKLSALISGHLDELQRSKILHEINPQLKSHITAIYCLPDTPPQTHSALFGTINRDITMSALEYKEGFLFLVSYKDGSAGAVQKKIDYVIETINRYMQDCVIGVSSSNSLLDCGNAISQAITAVNSHSIKNSSVIYYNNLGIVRLLKLFSGHKELDQFYSDILGPILEFDQKTNQSNLFETMDCFIQNGRDFRKTAKALFLHENTIRYRVAKVQELVAPKCSSDDFLEDLSIAIKIYKLRKAEKMV</sequence>
<dbReference type="InterPro" id="IPR051448">
    <property type="entry name" value="CdaR-like_regulators"/>
</dbReference>
<evidence type="ECO:0000313" key="3">
    <source>
        <dbReference type="EMBL" id="RNB82576.1"/>
    </source>
</evidence>
<comment type="caution">
    <text evidence="3">The sequence shown here is derived from an EMBL/GenBank/DDBJ whole genome shotgun (WGS) entry which is preliminary data.</text>
</comment>
<gene>
    <name evidence="3" type="ORF">EDM59_20720</name>
</gene>
<dbReference type="Gene3D" id="1.10.10.2840">
    <property type="entry name" value="PucR C-terminal helix-turn-helix domain"/>
    <property type="match status" value="1"/>
</dbReference>
<keyword evidence="4" id="KW-1185">Reference proteome</keyword>